<evidence type="ECO:0000313" key="4">
    <source>
        <dbReference type="Proteomes" id="UP000278398"/>
    </source>
</evidence>
<sequence length="252" mass="26735">MGGTAQAMAAESPKITCDDDGAVWIITINRPSVRNAVDTEAAVLLAHAFKDFERNAAARVAVLTGAGDFFCAGADLKEISSDGGQERWSRSELPPMGPSRLSLQKPVIAAIEGHAVAGGLELAIWCDLRVASETAVFGVFSRRWNLPLLDGGTVRLPRLIGQGRALDMIITGRPVEAREAFAIGLVNRLVPPGTARAAAIELARTVASFPADALELDRAGVLRQWSLSEDCALDCEFSEGISAGSPARLSRW</sequence>
<organism evidence="3 4">
    <name type="scientific">Aquibium carbonis</name>
    <dbReference type="NCBI Taxonomy" id="2495581"/>
    <lineage>
        <taxon>Bacteria</taxon>
        <taxon>Pseudomonadati</taxon>
        <taxon>Pseudomonadota</taxon>
        <taxon>Alphaproteobacteria</taxon>
        <taxon>Hyphomicrobiales</taxon>
        <taxon>Phyllobacteriaceae</taxon>
        <taxon>Aquibium</taxon>
    </lineage>
</organism>
<name>A0A3S0A7I5_9HYPH</name>
<dbReference type="CDD" id="cd06558">
    <property type="entry name" value="crotonase-like"/>
    <property type="match status" value="1"/>
</dbReference>
<accession>A0A3S0A7I5</accession>
<dbReference type="GO" id="GO:0003824">
    <property type="term" value="F:catalytic activity"/>
    <property type="evidence" value="ECO:0007669"/>
    <property type="project" value="InterPro"/>
</dbReference>
<dbReference type="Pfam" id="PF00378">
    <property type="entry name" value="ECH_1"/>
    <property type="match status" value="1"/>
</dbReference>
<dbReference type="InterPro" id="IPR029045">
    <property type="entry name" value="ClpP/crotonase-like_dom_sf"/>
</dbReference>
<keyword evidence="4" id="KW-1185">Reference proteome</keyword>
<dbReference type="RefSeq" id="WP_126700661.1">
    <property type="nucleotide sequence ID" value="NZ_RWKW01000052.1"/>
</dbReference>
<evidence type="ECO:0000256" key="2">
    <source>
        <dbReference type="RuleBase" id="RU003707"/>
    </source>
</evidence>
<comment type="caution">
    <text evidence="3">The sequence shown here is derived from an EMBL/GenBank/DDBJ whole genome shotgun (WGS) entry which is preliminary data.</text>
</comment>
<protein>
    <submittedName>
        <fullName evidence="3">Crotonase/enoyl-CoA hydratase family protein</fullName>
    </submittedName>
</protein>
<proteinExistence type="inferred from homology"/>
<dbReference type="PANTHER" id="PTHR43802">
    <property type="entry name" value="ENOYL-COA HYDRATASE"/>
    <property type="match status" value="1"/>
</dbReference>
<dbReference type="InterPro" id="IPR018376">
    <property type="entry name" value="Enoyl-CoA_hyd/isom_CS"/>
</dbReference>
<dbReference type="AlphaFoldDB" id="A0A3S0A7I5"/>
<dbReference type="Proteomes" id="UP000278398">
    <property type="component" value="Unassembled WGS sequence"/>
</dbReference>
<dbReference type="Gene3D" id="3.90.226.10">
    <property type="entry name" value="2-enoyl-CoA Hydratase, Chain A, domain 1"/>
    <property type="match status" value="1"/>
</dbReference>
<dbReference type="NCBIfam" id="NF006108">
    <property type="entry name" value="PRK08259.1"/>
    <property type="match status" value="1"/>
</dbReference>
<reference evidence="3 4" key="1">
    <citation type="submission" date="2018-12" db="EMBL/GenBank/DDBJ databases">
        <title>Mesorhizobium carbonis sp. nov., isolated from coal mine water.</title>
        <authorList>
            <person name="Xin W."/>
            <person name="Xu Z."/>
            <person name="Xiang F."/>
            <person name="Zhang J."/>
            <person name="Xi L."/>
            <person name="Liu J."/>
        </authorList>
    </citation>
    <scope>NUCLEOTIDE SEQUENCE [LARGE SCALE GENOMIC DNA]</scope>
    <source>
        <strain evidence="3 4">B2.3</strain>
    </source>
</reference>
<comment type="similarity">
    <text evidence="1 2">Belongs to the enoyl-CoA hydratase/isomerase family.</text>
</comment>
<dbReference type="SUPFAM" id="SSF52096">
    <property type="entry name" value="ClpP/crotonase"/>
    <property type="match status" value="1"/>
</dbReference>
<dbReference type="InterPro" id="IPR001753">
    <property type="entry name" value="Enoyl-CoA_hydra/iso"/>
</dbReference>
<dbReference type="PROSITE" id="PS00166">
    <property type="entry name" value="ENOYL_COA_HYDRATASE"/>
    <property type="match status" value="1"/>
</dbReference>
<gene>
    <name evidence="3" type="ORF">EJC49_14535</name>
</gene>
<dbReference type="EMBL" id="RWKW01000052">
    <property type="protein sequence ID" value="RST85612.1"/>
    <property type="molecule type" value="Genomic_DNA"/>
</dbReference>
<evidence type="ECO:0000313" key="3">
    <source>
        <dbReference type="EMBL" id="RST85612.1"/>
    </source>
</evidence>
<evidence type="ECO:0000256" key="1">
    <source>
        <dbReference type="ARBA" id="ARBA00005254"/>
    </source>
</evidence>
<dbReference type="PANTHER" id="PTHR43802:SF1">
    <property type="entry name" value="IP11341P-RELATED"/>
    <property type="match status" value="1"/>
</dbReference>
<dbReference type="OrthoDB" id="5730382at2"/>